<evidence type="ECO:0000313" key="4">
    <source>
        <dbReference type="Proteomes" id="UP001189429"/>
    </source>
</evidence>
<evidence type="ECO:0000259" key="2">
    <source>
        <dbReference type="PROSITE" id="PS50095"/>
    </source>
</evidence>
<accession>A0ABN9Q649</accession>
<dbReference type="PROSITE" id="PS50095">
    <property type="entry name" value="PLAT"/>
    <property type="match status" value="1"/>
</dbReference>
<dbReference type="EMBL" id="CAUYUJ010002479">
    <property type="protein sequence ID" value="CAK0800950.1"/>
    <property type="molecule type" value="Genomic_DNA"/>
</dbReference>
<feature type="non-terminal residue" evidence="3">
    <location>
        <position position="117"/>
    </location>
</feature>
<dbReference type="Proteomes" id="UP001189429">
    <property type="component" value="Unassembled WGS sequence"/>
</dbReference>
<reference evidence="3" key="1">
    <citation type="submission" date="2023-10" db="EMBL/GenBank/DDBJ databases">
        <authorList>
            <person name="Chen Y."/>
            <person name="Shah S."/>
            <person name="Dougan E. K."/>
            <person name="Thang M."/>
            <person name="Chan C."/>
        </authorList>
    </citation>
    <scope>NUCLEOTIDE SEQUENCE [LARGE SCALE GENOMIC DNA]</scope>
</reference>
<sequence>MAPGLGIEAAGGFLTPLGAGAARRWWHSAFEVKAGDEPGHLDDEAATGIVGPDDREALPEHEGPGIVDNMGKKVTLSKEYTLMVDTGKLPTAATHGDVYLQLFGSKDRTGLIHLKQG</sequence>
<evidence type="ECO:0000256" key="1">
    <source>
        <dbReference type="PROSITE-ProRule" id="PRU00152"/>
    </source>
</evidence>
<proteinExistence type="predicted"/>
<dbReference type="InterPro" id="IPR001024">
    <property type="entry name" value="PLAT/LH2_dom"/>
</dbReference>
<comment type="caution">
    <text evidence="1">Lacks conserved residue(s) required for the propagation of feature annotation.</text>
</comment>
<comment type="caution">
    <text evidence="3">The sequence shown here is derived from an EMBL/GenBank/DDBJ whole genome shotgun (WGS) entry which is preliminary data.</text>
</comment>
<organism evidence="3 4">
    <name type="scientific">Prorocentrum cordatum</name>
    <dbReference type="NCBI Taxonomy" id="2364126"/>
    <lineage>
        <taxon>Eukaryota</taxon>
        <taxon>Sar</taxon>
        <taxon>Alveolata</taxon>
        <taxon>Dinophyceae</taxon>
        <taxon>Prorocentrales</taxon>
        <taxon>Prorocentraceae</taxon>
        <taxon>Prorocentrum</taxon>
    </lineage>
</organism>
<protein>
    <recommendedName>
        <fullName evidence="2">PLAT domain-containing protein</fullName>
    </recommendedName>
</protein>
<keyword evidence="4" id="KW-1185">Reference proteome</keyword>
<name>A0ABN9Q649_9DINO</name>
<dbReference type="InterPro" id="IPR036392">
    <property type="entry name" value="PLAT/LH2_dom_sf"/>
</dbReference>
<gene>
    <name evidence="3" type="ORF">PCOR1329_LOCUS8971</name>
</gene>
<dbReference type="Gene3D" id="2.60.60.20">
    <property type="entry name" value="PLAT/LH2 domain"/>
    <property type="match status" value="1"/>
</dbReference>
<dbReference type="SUPFAM" id="SSF49723">
    <property type="entry name" value="Lipase/lipooxygenase domain (PLAT/LH2 domain)"/>
    <property type="match status" value="1"/>
</dbReference>
<feature type="domain" description="PLAT" evidence="2">
    <location>
        <begin position="78"/>
        <end position="117"/>
    </location>
</feature>
<evidence type="ECO:0000313" key="3">
    <source>
        <dbReference type="EMBL" id="CAK0800950.1"/>
    </source>
</evidence>